<evidence type="ECO:0000313" key="1">
    <source>
        <dbReference type="EMBL" id="KAK3078458.1"/>
    </source>
</evidence>
<name>A0ACC3DNZ6_9PEZI</name>
<organism evidence="1 2">
    <name type="scientific">Coniosporium uncinatum</name>
    <dbReference type="NCBI Taxonomy" id="93489"/>
    <lineage>
        <taxon>Eukaryota</taxon>
        <taxon>Fungi</taxon>
        <taxon>Dikarya</taxon>
        <taxon>Ascomycota</taxon>
        <taxon>Pezizomycotina</taxon>
        <taxon>Dothideomycetes</taxon>
        <taxon>Dothideomycetes incertae sedis</taxon>
        <taxon>Coniosporium</taxon>
    </lineage>
</organism>
<dbReference type="Proteomes" id="UP001186974">
    <property type="component" value="Unassembled WGS sequence"/>
</dbReference>
<gene>
    <name evidence="1" type="ORF">LTS18_007460</name>
</gene>
<comment type="caution">
    <text evidence="1">The sequence shown here is derived from an EMBL/GenBank/DDBJ whole genome shotgun (WGS) entry which is preliminary data.</text>
</comment>
<reference evidence="1" key="1">
    <citation type="submission" date="2024-09" db="EMBL/GenBank/DDBJ databases">
        <title>Black Yeasts Isolated from many extreme environments.</title>
        <authorList>
            <person name="Coleine C."/>
            <person name="Stajich J.E."/>
            <person name="Selbmann L."/>
        </authorList>
    </citation>
    <scope>NUCLEOTIDE SEQUENCE</scope>
    <source>
        <strain evidence="1">CCFEE 5737</strain>
    </source>
</reference>
<sequence length="355" mass="39965">MKQCAAFWDMTSWRAWAETHYRPAIDEADRSLFEKAAHECDLIPPDGDLGDIATDEEAQVALLLSRVVNVEELSLTLPAIHSDRLLLQRMRALVDHRTGLQHLHTFSPSYYNFEGHVEGGFELTPISTVFRLPSIRKIVGTACLEPEDDAFRGFDCPPGSSTVTNIEFYRSSICPKAFRVMIEACKGLEVLYCDWGGHTVGWSEINFSIIGGALQSQAHSLQKLTLDCRKHYDVWPEDEEVLIGPLGSLKNFKQLRMINVPGVALIGWDKDRIDGFNTLPDVLPPCIEELRISNWAPGLEEQLSMLSAVTKEQYPNLRRLILQDVEAGSLQQQFDDANAHVSVIIEDGDEWDHFS</sequence>
<dbReference type="EMBL" id="JAWDJW010001877">
    <property type="protein sequence ID" value="KAK3078458.1"/>
    <property type="molecule type" value="Genomic_DNA"/>
</dbReference>
<proteinExistence type="predicted"/>
<keyword evidence="2" id="KW-1185">Reference proteome</keyword>
<evidence type="ECO:0000313" key="2">
    <source>
        <dbReference type="Proteomes" id="UP001186974"/>
    </source>
</evidence>
<protein>
    <submittedName>
        <fullName evidence="1">Uncharacterized protein</fullName>
    </submittedName>
</protein>
<accession>A0ACC3DNZ6</accession>